<dbReference type="OrthoDB" id="763901at2759"/>
<dbReference type="EMBL" id="LWDX02030147">
    <property type="protein sequence ID" value="OEL28386.1"/>
    <property type="molecule type" value="Genomic_DNA"/>
</dbReference>
<reference evidence="2 3" key="1">
    <citation type="submission" date="2016-09" db="EMBL/GenBank/DDBJ databases">
        <title>The draft genome of Dichanthelium oligosanthes: A C3 panicoid grass species.</title>
        <authorList>
            <person name="Studer A.J."/>
            <person name="Schnable J.C."/>
            <person name="Brutnell T.P."/>
        </authorList>
    </citation>
    <scope>NUCLEOTIDE SEQUENCE [LARGE SCALE GENOMIC DNA]</scope>
    <source>
        <strain evidence="3">cv. Kellogg 1175</strain>
        <tissue evidence="2">Leaf</tissue>
    </source>
</reference>
<keyword evidence="3" id="KW-1185">Reference proteome</keyword>
<gene>
    <name evidence="2" type="ORF">BAE44_0010594</name>
</gene>
<evidence type="ECO:0000313" key="3">
    <source>
        <dbReference type="Proteomes" id="UP000095767"/>
    </source>
</evidence>
<organism evidence="2 3">
    <name type="scientific">Dichanthelium oligosanthes</name>
    <dbReference type="NCBI Taxonomy" id="888268"/>
    <lineage>
        <taxon>Eukaryota</taxon>
        <taxon>Viridiplantae</taxon>
        <taxon>Streptophyta</taxon>
        <taxon>Embryophyta</taxon>
        <taxon>Tracheophyta</taxon>
        <taxon>Spermatophyta</taxon>
        <taxon>Magnoliopsida</taxon>
        <taxon>Liliopsida</taxon>
        <taxon>Poales</taxon>
        <taxon>Poaceae</taxon>
        <taxon>PACMAD clade</taxon>
        <taxon>Panicoideae</taxon>
        <taxon>Panicodae</taxon>
        <taxon>Paniceae</taxon>
        <taxon>Dichantheliinae</taxon>
        <taxon>Dichanthelium</taxon>
    </lineage>
</organism>
<dbReference type="STRING" id="888268.A0A1E5VTE1"/>
<protein>
    <submittedName>
        <fullName evidence="2">Uncharacterized protein</fullName>
    </submittedName>
</protein>
<keyword evidence="1" id="KW-0175">Coiled coil</keyword>
<accession>A0A1E5VTE1</accession>
<dbReference type="Proteomes" id="UP000095767">
    <property type="component" value="Unassembled WGS sequence"/>
</dbReference>
<name>A0A1E5VTE1_9POAL</name>
<sequence>MAAPASAAGSETPKQLLSIIRDFASEKSHGGEHANPCPPLPLRTAQSDRVVRAPALTGRFVSRAERRVSDLRRRLADVRAAADAAAAELDAAKRAREAAEQELRGSQVQAAIADATIQALEVSPRLAPALMIYLSRLQCACFVIRITSSKGDSERDEFISKMHEMNAKIRQFQQMVSLELVEYNHSVLQSAEGQHVGEKSKTIASDGTLKDLAAKANNIDAEVQLLEGEYKKDLLDHDKVRQELADVQAKRALMEAVMAETKQLQELGGYPEFVCRVFSIQFYSHFSMLWLKLSLTWNTRAAELEKVHASLADELQRRYTCPSCGVNNMPGLEEAAN</sequence>
<dbReference type="AlphaFoldDB" id="A0A1E5VTE1"/>
<evidence type="ECO:0000256" key="1">
    <source>
        <dbReference type="SAM" id="Coils"/>
    </source>
</evidence>
<evidence type="ECO:0000313" key="2">
    <source>
        <dbReference type="EMBL" id="OEL28386.1"/>
    </source>
</evidence>
<proteinExistence type="predicted"/>
<dbReference type="PANTHER" id="PTHR36001:SF2">
    <property type="entry name" value="CTAGE FAMILY PROTEIN-RELATED"/>
    <property type="match status" value="1"/>
</dbReference>
<dbReference type="PANTHER" id="PTHR36001">
    <property type="entry name" value="CTAGE FAMILY PROTEIN-RELATED"/>
    <property type="match status" value="1"/>
</dbReference>
<feature type="coiled-coil region" evidence="1">
    <location>
        <begin position="61"/>
        <end position="109"/>
    </location>
</feature>
<comment type="caution">
    <text evidence="2">The sequence shown here is derived from an EMBL/GenBank/DDBJ whole genome shotgun (WGS) entry which is preliminary data.</text>
</comment>
<dbReference type="InterPro" id="IPR053327">
    <property type="entry name" value="KIP"/>
</dbReference>